<dbReference type="Proteomes" id="UP001143307">
    <property type="component" value="Unassembled WGS sequence"/>
</dbReference>
<evidence type="ECO:0000256" key="2">
    <source>
        <dbReference type="ARBA" id="ARBA00009570"/>
    </source>
</evidence>
<dbReference type="GO" id="GO:0051213">
    <property type="term" value="F:dioxygenase activity"/>
    <property type="evidence" value="ECO:0007669"/>
    <property type="project" value="UniProtKB-KW"/>
</dbReference>
<dbReference type="CDD" id="cd00667">
    <property type="entry name" value="ring_hydroxylating_dioxygenases_beta"/>
    <property type="match status" value="1"/>
</dbReference>
<protein>
    <submittedName>
        <fullName evidence="6">3-phenylpropionate/cinnamic acid dioxygenase subunit beta</fullName>
    </submittedName>
</protein>
<dbReference type="EMBL" id="SHNP01000008">
    <property type="protein sequence ID" value="MCX2975477.1"/>
    <property type="molecule type" value="Genomic_DNA"/>
</dbReference>
<comment type="pathway">
    <text evidence="1">Aromatic compound metabolism.</text>
</comment>
<organism evidence="6 7">
    <name type="scientific">Candidatus Seongchinamella marina</name>
    <dbReference type="NCBI Taxonomy" id="2518990"/>
    <lineage>
        <taxon>Bacteria</taxon>
        <taxon>Pseudomonadati</taxon>
        <taxon>Pseudomonadota</taxon>
        <taxon>Gammaproteobacteria</taxon>
        <taxon>Cellvibrionales</taxon>
        <taxon>Halieaceae</taxon>
        <taxon>Seongchinamella</taxon>
    </lineage>
</organism>
<dbReference type="PANTHER" id="PTHR41534:SF2">
    <property type="entry name" value="3-PHENYLPROPIONATE_CINNAMIC ACID DIOXYGENASE SUBUNIT BETA"/>
    <property type="match status" value="1"/>
</dbReference>
<comment type="similarity">
    <text evidence="2">Belongs to the bacterial ring-hydroxylating dioxygenase beta subunit family.</text>
</comment>
<evidence type="ECO:0000313" key="7">
    <source>
        <dbReference type="Proteomes" id="UP001143307"/>
    </source>
</evidence>
<keyword evidence="7" id="KW-1185">Reference proteome</keyword>
<name>A0ABT3SZP2_9GAMM</name>
<keyword evidence="4 6" id="KW-0223">Dioxygenase</keyword>
<evidence type="ECO:0000256" key="3">
    <source>
        <dbReference type="ARBA" id="ARBA00022797"/>
    </source>
</evidence>
<dbReference type="InterPro" id="IPR000391">
    <property type="entry name" value="Rng_hydr_dOase-bsu"/>
</dbReference>
<dbReference type="PANTHER" id="PTHR41534">
    <property type="entry name" value="BLR3401 PROTEIN"/>
    <property type="match status" value="1"/>
</dbReference>
<evidence type="ECO:0000256" key="1">
    <source>
        <dbReference type="ARBA" id="ARBA00005211"/>
    </source>
</evidence>
<dbReference type="InterPro" id="IPR032710">
    <property type="entry name" value="NTF2-like_dom_sf"/>
</dbReference>
<dbReference type="Pfam" id="PF00866">
    <property type="entry name" value="Ring_hydroxyl_B"/>
    <property type="match status" value="1"/>
</dbReference>
<reference evidence="6" key="1">
    <citation type="submission" date="2019-02" db="EMBL/GenBank/DDBJ databases">
        <authorList>
            <person name="Li S.-H."/>
        </authorList>
    </citation>
    <scope>NUCLEOTIDE SEQUENCE</scope>
    <source>
        <strain evidence="6">IMCC8485</strain>
    </source>
</reference>
<evidence type="ECO:0000256" key="5">
    <source>
        <dbReference type="ARBA" id="ARBA00023002"/>
    </source>
</evidence>
<keyword evidence="3" id="KW-0058">Aromatic hydrocarbons catabolism</keyword>
<dbReference type="Gene3D" id="3.10.450.50">
    <property type="match status" value="1"/>
</dbReference>
<keyword evidence="5" id="KW-0560">Oxidoreductase</keyword>
<comment type="caution">
    <text evidence="6">The sequence shown here is derived from an EMBL/GenBank/DDBJ whole genome shotgun (WGS) entry which is preliminary data.</text>
</comment>
<dbReference type="RefSeq" id="WP_279254116.1">
    <property type="nucleotide sequence ID" value="NZ_SHNP01000008.1"/>
</dbReference>
<accession>A0ABT3SZP2</accession>
<evidence type="ECO:0000256" key="4">
    <source>
        <dbReference type="ARBA" id="ARBA00022964"/>
    </source>
</evidence>
<evidence type="ECO:0000313" key="6">
    <source>
        <dbReference type="EMBL" id="MCX2975477.1"/>
    </source>
</evidence>
<gene>
    <name evidence="6" type="ORF">EYC87_18000</name>
</gene>
<dbReference type="SUPFAM" id="SSF54427">
    <property type="entry name" value="NTF2-like"/>
    <property type="match status" value="1"/>
</dbReference>
<sequence length="185" mass="22202">MPTDTQPKEAPAETARRVTAELQHQIEQHYYTEARMLQDGLYREWLEHLVAPDIHYWLPVYEQRFRRDKRPAPTPDDAAIYNDDYAMLKMRVERLYTGQVWMEDPPSRIRHNISNVEAYHTEIPGELRVYSNFTIQRHRRQTEHYTHTGGREDLLRQDGTTFKLARRKIDLDARVVQDKNLYFFA</sequence>
<proteinExistence type="inferred from homology"/>
<dbReference type="NCBIfam" id="NF007479">
    <property type="entry name" value="PRK10069.1"/>
    <property type="match status" value="1"/>
</dbReference>